<dbReference type="Proteomes" id="UP000037326">
    <property type="component" value="Unassembled WGS sequence"/>
</dbReference>
<protein>
    <submittedName>
        <fullName evidence="1">Uncharacterized protein</fullName>
    </submittedName>
</protein>
<gene>
    <name evidence="1" type="ORF">ACZ11_20180</name>
</gene>
<evidence type="ECO:0000313" key="2">
    <source>
        <dbReference type="Proteomes" id="UP000037326"/>
    </source>
</evidence>
<proteinExistence type="predicted"/>
<dbReference type="AlphaFoldDB" id="A0A0K9F476"/>
<sequence>MVLTNKKIEAGCKTDQSHQKREKINFRNVDFSRFFNVEFCSGFIYLTKNGFKNYHNIFCYWLHLRKVIGVGIGLSSSAMLTPKSSLFVSL</sequence>
<organism evidence="1 2">
    <name type="scientific">Lysinibacillus xylanilyticus</name>
    <dbReference type="NCBI Taxonomy" id="582475"/>
    <lineage>
        <taxon>Bacteria</taxon>
        <taxon>Bacillati</taxon>
        <taxon>Bacillota</taxon>
        <taxon>Bacilli</taxon>
        <taxon>Bacillales</taxon>
        <taxon>Bacillaceae</taxon>
        <taxon>Lysinibacillus</taxon>
    </lineage>
</organism>
<accession>A0A0K9F476</accession>
<comment type="caution">
    <text evidence="1">The sequence shown here is derived from an EMBL/GenBank/DDBJ whole genome shotgun (WGS) entry which is preliminary data.</text>
</comment>
<dbReference type="EMBL" id="LFXJ01000010">
    <property type="protein sequence ID" value="KMY29419.1"/>
    <property type="molecule type" value="Genomic_DNA"/>
</dbReference>
<name>A0A0K9F476_9BACI</name>
<reference evidence="2" key="1">
    <citation type="submission" date="2015-07" db="EMBL/GenBank/DDBJ databases">
        <authorList>
            <consortium name="Consortium for Microbial Forensics and Genomics (microFORGE)"/>
            <person name="Knight B.M."/>
            <person name="Roberts D.P."/>
            <person name="Lin D."/>
            <person name="Hari K."/>
            <person name="Fletcher J."/>
            <person name="Melcher U."/>
            <person name="Blagden T."/>
            <person name="Winegar R.A."/>
        </authorList>
    </citation>
    <scope>NUCLEOTIDE SEQUENCE [LARGE SCALE GENOMIC DNA]</scope>
    <source>
        <strain evidence="2">DSM 23493</strain>
    </source>
</reference>
<dbReference type="PATRIC" id="fig|582475.4.peg.3122"/>
<evidence type="ECO:0000313" key="1">
    <source>
        <dbReference type="EMBL" id="KMY29419.1"/>
    </source>
</evidence>